<sequence>MGCRAVLPFSQGGVLIEKTPTYIRIKAKLGLVAIWNEDDSFLKPLCEQVLSGPAFSSCYSLLDGAAFTSACVTDLCNCANGIDGPAEPSCLCNTVSEFSRQCSHAGGKPENWRTKELCCE</sequence>
<keyword evidence="1" id="KW-1015">Disulfide bond</keyword>
<dbReference type="Proteomes" id="UP000314294">
    <property type="component" value="Unassembled WGS sequence"/>
</dbReference>
<gene>
    <name evidence="3" type="primary">MUC5B_0</name>
    <name evidence="3" type="ORF">EYF80_057535</name>
</gene>
<dbReference type="Pfam" id="PF08742">
    <property type="entry name" value="C8"/>
    <property type="match status" value="1"/>
</dbReference>
<keyword evidence="4" id="KW-1185">Reference proteome</keyword>
<feature type="domain" description="VWF/SSPO/Zonadhesin-like cysteine-rich" evidence="2">
    <location>
        <begin position="39"/>
        <end position="119"/>
    </location>
</feature>
<reference evidence="3 4" key="1">
    <citation type="submission" date="2019-03" db="EMBL/GenBank/DDBJ databases">
        <title>First draft genome of Liparis tanakae, snailfish: a comprehensive survey of snailfish specific genes.</title>
        <authorList>
            <person name="Kim W."/>
            <person name="Song I."/>
            <person name="Jeong J.-H."/>
            <person name="Kim D."/>
            <person name="Kim S."/>
            <person name="Ryu S."/>
            <person name="Song J.Y."/>
            <person name="Lee S.K."/>
        </authorList>
    </citation>
    <scope>NUCLEOTIDE SEQUENCE [LARGE SCALE GENOMIC DNA]</scope>
    <source>
        <tissue evidence="3">Muscle</tissue>
    </source>
</reference>
<dbReference type="GO" id="GO:0031012">
    <property type="term" value="C:extracellular matrix"/>
    <property type="evidence" value="ECO:0007669"/>
    <property type="project" value="TreeGrafter"/>
</dbReference>
<accession>A0A4Z2ETR3</accession>
<dbReference type="OrthoDB" id="8957550at2759"/>
<proteinExistence type="predicted"/>
<comment type="caution">
    <text evidence="3">The sequence shown here is derived from an EMBL/GenBank/DDBJ whole genome shotgun (WGS) entry which is preliminary data.</text>
</comment>
<evidence type="ECO:0000313" key="3">
    <source>
        <dbReference type="EMBL" id="TNN32306.1"/>
    </source>
</evidence>
<evidence type="ECO:0000259" key="2">
    <source>
        <dbReference type="SMART" id="SM00832"/>
    </source>
</evidence>
<organism evidence="3 4">
    <name type="scientific">Liparis tanakae</name>
    <name type="common">Tanaka's snailfish</name>
    <dbReference type="NCBI Taxonomy" id="230148"/>
    <lineage>
        <taxon>Eukaryota</taxon>
        <taxon>Metazoa</taxon>
        <taxon>Chordata</taxon>
        <taxon>Craniata</taxon>
        <taxon>Vertebrata</taxon>
        <taxon>Euteleostomi</taxon>
        <taxon>Actinopterygii</taxon>
        <taxon>Neopterygii</taxon>
        <taxon>Teleostei</taxon>
        <taxon>Neoteleostei</taxon>
        <taxon>Acanthomorphata</taxon>
        <taxon>Eupercaria</taxon>
        <taxon>Perciformes</taxon>
        <taxon>Cottioidei</taxon>
        <taxon>Cottales</taxon>
        <taxon>Liparidae</taxon>
        <taxon>Liparis</taxon>
    </lineage>
</organism>
<evidence type="ECO:0000313" key="4">
    <source>
        <dbReference type="Proteomes" id="UP000314294"/>
    </source>
</evidence>
<evidence type="ECO:0000256" key="1">
    <source>
        <dbReference type="ARBA" id="ARBA00023157"/>
    </source>
</evidence>
<dbReference type="PANTHER" id="PTHR11339">
    <property type="entry name" value="EXTRACELLULAR MATRIX GLYCOPROTEIN RELATED"/>
    <property type="match status" value="1"/>
</dbReference>
<dbReference type="AlphaFoldDB" id="A0A4Z2ETR3"/>
<protein>
    <submittedName>
        <fullName evidence="3">Mucin-5B</fullName>
    </submittedName>
</protein>
<dbReference type="InterPro" id="IPR014853">
    <property type="entry name" value="VWF/SSPO/ZAN-like_Cys-rich_dom"/>
</dbReference>
<name>A0A4Z2ETR3_9TELE</name>
<dbReference type="SMART" id="SM00832">
    <property type="entry name" value="C8"/>
    <property type="match status" value="1"/>
</dbReference>
<dbReference type="PANTHER" id="PTHR11339:SF408">
    <property type="entry name" value="MUCIN-5B"/>
    <property type="match status" value="1"/>
</dbReference>
<dbReference type="InterPro" id="IPR050780">
    <property type="entry name" value="Mucin_vWF_Thrombospondin_sf"/>
</dbReference>
<dbReference type="GO" id="GO:0005615">
    <property type="term" value="C:extracellular space"/>
    <property type="evidence" value="ECO:0007669"/>
    <property type="project" value="TreeGrafter"/>
</dbReference>
<dbReference type="EMBL" id="SRLO01002783">
    <property type="protein sequence ID" value="TNN32306.1"/>
    <property type="molecule type" value="Genomic_DNA"/>
</dbReference>